<dbReference type="InterPro" id="IPR002471">
    <property type="entry name" value="Pept_S9_AS"/>
</dbReference>
<evidence type="ECO:0000256" key="1">
    <source>
        <dbReference type="ARBA" id="ARBA00022801"/>
    </source>
</evidence>
<dbReference type="InterPro" id="IPR022742">
    <property type="entry name" value="Hydrolase_4"/>
</dbReference>
<evidence type="ECO:0000313" key="3">
    <source>
        <dbReference type="EMBL" id="GGZ15339.1"/>
    </source>
</evidence>
<reference evidence="3" key="1">
    <citation type="journal article" date="2014" name="Int. J. Syst. Evol. Microbiol.">
        <title>Complete genome sequence of Corynebacterium casei LMG S-19264T (=DSM 44701T), isolated from a smear-ripened cheese.</title>
        <authorList>
            <consortium name="US DOE Joint Genome Institute (JGI-PGF)"/>
            <person name="Walter F."/>
            <person name="Albersmeier A."/>
            <person name="Kalinowski J."/>
            <person name="Ruckert C."/>
        </authorList>
    </citation>
    <scope>NUCLEOTIDE SEQUENCE</scope>
    <source>
        <strain evidence="3">KCTC 12368</strain>
    </source>
</reference>
<dbReference type="GO" id="GO:0004252">
    <property type="term" value="F:serine-type endopeptidase activity"/>
    <property type="evidence" value="ECO:0007669"/>
    <property type="project" value="InterPro"/>
</dbReference>
<dbReference type="Proteomes" id="UP000619457">
    <property type="component" value="Unassembled WGS sequence"/>
</dbReference>
<keyword evidence="4" id="KW-1185">Reference proteome</keyword>
<dbReference type="InterPro" id="IPR053145">
    <property type="entry name" value="AB_hydrolase_Est10"/>
</dbReference>
<evidence type="ECO:0000259" key="2">
    <source>
        <dbReference type="Pfam" id="PF12146"/>
    </source>
</evidence>
<sequence length="452" mass="49329">MGLFTCSNILAQTSPLTGAWKGELKVSGQTLPVIFHLEQSDGEWRGTMDSPKQNAKGIKIGKVLYAEPMLSIESPQMGLKYEGLLMGDSIQGTFTQAGFEAPLVLQKMEADEETSLAKPQEPRGPFPYNSETYSFTNDKAGITLHGTLTTPPGEGPFPAVILVSGSGPHTRDGDILGHKPFLVIADYFARQGIAVLSYDERGLGQSEGDFSTATSYDLAEDAAAALAQLEKSPKVDPHKTGIIGHSEGGLLAWMLAGTNEAGDFAISLAGPTVPIIDLMLQQTRDLMVMEGMSEEQIESIEDFNRQMYTLFIDYDDIEVITTEVYSLLKSRAESEGISLTEAQLGQQTKGILSPWFRAFIRMDPTPAIKNTSIPVLAIFAEKDVQVNAEVNNEALKKIVLEGGKENIRHIIVPGLNHLFQHSETGSISEYGILEETFSEEVMQQMVDYILAF</sequence>
<keyword evidence="1 3" id="KW-0378">Hydrolase</keyword>
<comment type="caution">
    <text evidence="3">The sequence shown here is derived from an EMBL/GenBank/DDBJ whole genome shotgun (WGS) entry which is preliminary data.</text>
</comment>
<dbReference type="SUPFAM" id="SSF53474">
    <property type="entry name" value="alpha/beta-Hydrolases"/>
    <property type="match status" value="1"/>
</dbReference>
<evidence type="ECO:0000313" key="4">
    <source>
        <dbReference type="Proteomes" id="UP000619457"/>
    </source>
</evidence>
<protein>
    <submittedName>
        <fullName evidence="3">Alpha/beta hydrolase</fullName>
    </submittedName>
</protein>
<accession>A0A918PN00</accession>
<gene>
    <name evidence="3" type="ORF">GCM10007049_04280</name>
</gene>
<dbReference type="PANTHER" id="PTHR43265">
    <property type="entry name" value="ESTERASE ESTD"/>
    <property type="match status" value="1"/>
</dbReference>
<dbReference type="Gene3D" id="3.40.50.1820">
    <property type="entry name" value="alpha/beta hydrolase"/>
    <property type="match status" value="1"/>
</dbReference>
<reference evidence="3" key="2">
    <citation type="submission" date="2020-09" db="EMBL/GenBank/DDBJ databases">
        <authorList>
            <person name="Sun Q."/>
            <person name="Kim S."/>
        </authorList>
    </citation>
    <scope>NUCLEOTIDE SEQUENCE</scope>
    <source>
        <strain evidence="3">KCTC 12368</strain>
    </source>
</reference>
<dbReference type="AlphaFoldDB" id="A0A918PN00"/>
<organism evidence="3 4">
    <name type="scientific">Echinicola pacifica</name>
    <dbReference type="NCBI Taxonomy" id="346377"/>
    <lineage>
        <taxon>Bacteria</taxon>
        <taxon>Pseudomonadati</taxon>
        <taxon>Bacteroidota</taxon>
        <taxon>Cytophagia</taxon>
        <taxon>Cytophagales</taxon>
        <taxon>Cyclobacteriaceae</taxon>
        <taxon>Echinicola</taxon>
    </lineage>
</organism>
<dbReference type="GO" id="GO:0006508">
    <property type="term" value="P:proteolysis"/>
    <property type="evidence" value="ECO:0007669"/>
    <property type="project" value="InterPro"/>
</dbReference>
<proteinExistence type="predicted"/>
<dbReference type="EMBL" id="BMWX01000001">
    <property type="protein sequence ID" value="GGZ15339.1"/>
    <property type="molecule type" value="Genomic_DNA"/>
</dbReference>
<dbReference type="Pfam" id="PF12146">
    <property type="entry name" value="Hydrolase_4"/>
    <property type="match status" value="1"/>
</dbReference>
<name>A0A918PN00_9BACT</name>
<feature type="domain" description="Serine aminopeptidase S33" evidence="2">
    <location>
        <begin position="184"/>
        <end position="277"/>
    </location>
</feature>
<dbReference type="GO" id="GO:0052689">
    <property type="term" value="F:carboxylic ester hydrolase activity"/>
    <property type="evidence" value="ECO:0007669"/>
    <property type="project" value="TreeGrafter"/>
</dbReference>
<dbReference type="InterPro" id="IPR029058">
    <property type="entry name" value="AB_hydrolase_fold"/>
</dbReference>
<dbReference type="PROSITE" id="PS00708">
    <property type="entry name" value="PRO_ENDOPEP_SER"/>
    <property type="match status" value="1"/>
</dbReference>
<dbReference type="PANTHER" id="PTHR43265:SF1">
    <property type="entry name" value="ESTERASE ESTD"/>
    <property type="match status" value="1"/>
</dbReference>